<dbReference type="PROSITE" id="PS00503">
    <property type="entry name" value="PECTINESTERASE_2"/>
    <property type="match status" value="1"/>
</dbReference>
<keyword evidence="5 10" id="KW-0063">Aspartyl esterase</keyword>
<dbReference type="SUPFAM" id="SSF51126">
    <property type="entry name" value="Pectin lyase-like"/>
    <property type="match status" value="1"/>
</dbReference>
<comment type="similarity">
    <text evidence="2">Belongs to the pectinesterase family.</text>
</comment>
<dbReference type="Gene3D" id="2.160.20.10">
    <property type="entry name" value="Single-stranded right-handed beta-helix, Pectin lyase-like"/>
    <property type="match status" value="1"/>
</dbReference>
<dbReference type="AlphaFoldDB" id="A0A9Q0QVF6"/>
<dbReference type="GO" id="GO:0045490">
    <property type="term" value="P:pectin catabolic process"/>
    <property type="evidence" value="ECO:0007669"/>
    <property type="project" value="UniProtKB-UniRule"/>
</dbReference>
<evidence type="ECO:0000256" key="4">
    <source>
        <dbReference type="ARBA" id="ARBA00022801"/>
    </source>
</evidence>
<evidence type="ECO:0000313" key="12">
    <source>
        <dbReference type="EMBL" id="KAJ4973555.1"/>
    </source>
</evidence>
<proteinExistence type="inferred from homology"/>
<evidence type="ECO:0000256" key="8">
    <source>
        <dbReference type="ARBA" id="ARBA00057335"/>
    </source>
</evidence>
<dbReference type="EC" id="3.1.1.11" evidence="3 10"/>
<evidence type="ECO:0000256" key="5">
    <source>
        <dbReference type="ARBA" id="ARBA00023085"/>
    </source>
</evidence>
<evidence type="ECO:0000256" key="7">
    <source>
        <dbReference type="ARBA" id="ARBA00047928"/>
    </source>
</evidence>
<accession>A0A9Q0QVF6</accession>
<dbReference type="GO" id="GO:0030599">
    <property type="term" value="F:pectinesterase activity"/>
    <property type="evidence" value="ECO:0007669"/>
    <property type="project" value="UniProtKB-UniRule"/>
</dbReference>
<evidence type="ECO:0000256" key="3">
    <source>
        <dbReference type="ARBA" id="ARBA00013229"/>
    </source>
</evidence>
<evidence type="ECO:0000259" key="11">
    <source>
        <dbReference type="Pfam" id="PF01095"/>
    </source>
</evidence>
<dbReference type="InterPro" id="IPR000070">
    <property type="entry name" value="Pectinesterase_cat"/>
</dbReference>
<feature type="active site" evidence="9">
    <location>
        <position position="194"/>
    </location>
</feature>
<evidence type="ECO:0000256" key="6">
    <source>
        <dbReference type="ARBA" id="ARBA00023180"/>
    </source>
</evidence>
<gene>
    <name evidence="12" type="ORF">NE237_006729</name>
</gene>
<dbReference type="Pfam" id="PF01095">
    <property type="entry name" value="Pectinesterase"/>
    <property type="match status" value="1"/>
</dbReference>
<feature type="chain" id="PRO_5040543870" description="Pectinesterase" evidence="10">
    <location>
        <begin position="24"/>
        <end position="351"/>
    </location>
</feature>
<evidence type="ECO:0000256" key="2">
    <source>
        <dbReference type="ARBA" id="ARBA00008891"/>
    </source>
</evidence>
<name>A0A9Q0QVF6_9MAGN</name>
<dbReference type="EMBL" id="JAMYWD010000004">
    <property type="protein sequence ID" value="KAJ4973555.1"/>
    <property type="molecule type" value="Genomic_DNA"/>
</dbReference>
<dbReference type="GO" id="GO:0042545">
    <property type="term" value="P:cell wall modification"/>
    <property type="evidence" value="ECO:0007669"/>
    <property type="project" value="UniProtKB-UniRule"/>
</dbReference>
<dbReference type="InterPro" id="IPR018040">
    <property type="entry name" value="Pectinesterase_Tyr_AS"/>
</dbReference>
<dbReference type="FunFam" id="2.160.20.10:FF:000013">
    <property type="entry name" value="Pectinesterase"/>
    <property type="match status" value="1"/>
</dbReference>
<dbReference type="InterPro" id="IPR033131">
    <property type="entry name" value="Pectinesterase_Asp_AS"/>
</dbReference>
<dbReference type="OrthoDB" id="2019149at2759"/>
<comment type="catalytic activity">
    <reaction evidence="7 10">
        <text>[(1-&gt;4)-alpha-D-galacturonosyl methyl ester](n) + n H2O = [(1-&gt;4)-alpha-D-galacturonosyl](n) + n methanol + n H(+)</text>
        <dbReference type="Rhea" id="RHEA:22380"/>
        <dbReference type="Rhea" id="RHEA-COMP:14570"/>
        <dbReference type="Rhea" id="RHEA-COMP:14573"/>
        <dbReference type="ChEBI" id="CHEBI:15377"/>
        <dbReference type="ChEBI" id="CHEBI:15378"/>
        <dbReference type="ChEBI" id="CHEBI:17790"/>
        <dbReference type="ChEBI" id="CHEBI:140522"/>
        <dbReference type="ChEBI" id="CHEBI:140523"/>
        <dbReference type="EC" id="3.1.1.11"/>
    </reaction>
</comment>
<protein>
    <recommendedName>
        <fullName evidence="3 10">Pectinesterase</fullName>
        <ecNumber evidence="3 10">3.1.1.11</ecNumber>
    </recommendedName>
</protein>
<keyword evidence="10" id="KW-0732">Signal</keyword>
<dbReference type="PANTHER" id="PTHR31321">
    <property type="entry name" value="ACYL-COA THIOESTER HYDROLASE YBHC-RELATED"/>
    <property type="match status" value="1"/>
</dbReference>
<feature type="signal peptide" evidence="10">
    <location>
        <begin position="1"/>
        <end position="23"/>
    </location>
</feature>
<evidence type="ECO:0000313" key="13">
    <source>
        <dbReference type="Proteomes" id="UP001141806"/>
    </source>
</evidence>
<comment type="subcellular location">
    <subcellularLocation>
        <location evidence="10">Secreted</location>
        <location evidence="10">Cell wall</location>
    </subcellularLocation>
</comment>
<keyword evidence="10" id="KW-0964">Secreted</keyword>
<evidence type="ECO:0000256" key="9">
    <source>
        <dbReference type="PROSITE-ProRule" id="PRU10040"/>
    </source>
</evidence>
<dbReference type="PROSITE" id="PS00800">
    <property type="entry name" value="PECTINESTERASE_1"/>
    <property type="match status" value="1"/>
</dbReference>
<comment type="function">
    <text evidence="8 10">Acts in the modification of cell walls via demethylesterification of cell wall pectin.</text>
</comment>
<keyword evidence="6" id="KW-0325">Glycoprotein</keyword>
<dbReference type="Proteomes" id="UP001141806">
    <property type="component" value="Unassembled WGS sequence"/>
</dbReference>
<evidence type="ECO:0000256" key="1">
    <source>
        <dbReference type="ARBA" id="ARBA00005184"/>
    </source>
</evidence>
<keyword evidence="4 10" id="KW-0378">Hydrolase</keyword>
<keyword evidence="10" id="KW-0134">Cell wall</keyword>
<organism evidence="12 13">
    <name type="scientific">Protea cynaroides</name>
    <dbReference type="NCBI Taxonomy" id="273540"/>
    <lineage>
        <taxon>Eukaryota</taxon>
        <taxon>Viridiplantae</taxon>
        <taxon>Streptophyta</taxon>
        <taxon>Embryophyta</taxon>
        <taxon>Tracheophyta</taxon>
        <taxon>Spermatophyta</taxon>
        <taxon>Magnoliopsida</taxon>
        <taxon>Proteales</taxon>
        <taxon>Proteaceae</taxon>
        <taxon>Protea</taxon>
    </lineage>
</organism>
<reference evidence="12" key="1">
    <citation type="journal article" date="2023" name="Plant J.">
        <title>The genome of the king protea, Protea cynaroides.</title>
        <authorList>
            <person name="Chang J."/>
            <person name="Duong T.A."/>
            <person name="Schoeman C."/>
            <person name="Ma X."/>
            <person name="Roodt D."/>
            <person name="Barker N."/>
            <person name="Li Z."/>
            <person name="Van de Peer Y."/>
            <person name="Mizrachi E."/>
        </authorList>
    </citation>
    <scope>NUCLEOTIDE SEQUENCE</scope>
    <source>
        <tissue evidence="12">Young leaves</tissue>
    </source>
</reference>
<dbReference type="InterPro" id="IPR011050">
    <property type="entry name" value="Pectin_lyase_fold/virulence"/>
</dbReference>
<comment type="caution">
    <text evidence="12">The sequence shown here is derived from an EMBL/GenBank/DDBJ whole genome shotgun (WGS) entry which is preliminary data.</text>
</comment>
<evidence type="ECO:0000256" key="10">
    <source>
        <dbReference type="RuleBase" id="RU000589"/>
    </source>
</evidence>
<keyword evidence="10" id="KW-0961">Cell wall biogenesis/degradation</keyword>
<keyword evidence="13" id="KW-1185">Reference proteome</keyword>
<feature type="domain" description="Pectinesterase catalytic" evidence="11">
    <location>
        <begin position="43"/>
        <end position="317"/>
    </location>
</feature>
<dbReference type="PANTHER" id="PTHR31321:SF76">
    <property type="entry name" value="PECTINESTERASE 10-RELATED"/>
    <property type="match status" value="1"/>
</dbReference>
<comment type="pathway">
    <text evidence="1 10">Glycan metabolism; pectin degradation; 2-dehydro-3-deoxy-D-gluconate from pectin: step 1/5.</text>
</comment>
<dbReference type="InterPro" id="IPR012334">
    <property type="entry name" value="Pectin_lyas_fold"/>
</dbReference>
<sequence length="351" mass="39715">MSSKQLLTVVGVILLLGFDFVNGKSKWGVRNHSRSRRHPLRTITVDSYGYGDFSTIQSAIDSVPSNNKHWIRIYVKRGIYREKVLIPEDKPSILLQGEGRNNTIISWDDHSTLIESPTFISFADNFAAKHISFKNTYNIEDPMQKHPRVPAVAALVAGDKSSFYKCGFYGLQDTLWDMQGRHYFKSCHIEGAVDFIFGMGQSIYEKCVILVTAGKLNPHGEWIHTGYITAQGRTSPYDTDGFVFKNCAVSGNGAAYLGRAWRDYARVLFYNTSLSDVVIPQGWDAWGSDGHESNLTFDEIDCYGPGSNTSKRVSWLKKLSYNTMIDLVNISFIDTEGWLRRQPFNKYLLKA</sequence>